<name>A0ABS2RMY4_9ACTN</name>
<evidence type="ECO:0000256" key="1">
    <source>
        <dbReference type="SAM" id="MobiDB-lite"/>
    </source>
</evidence>
<comment type="caution">
    <text evidence="2">The sequence shown here is derived from an EMBL/GenBank/DDBJ whole genome shotgun (WGS) entry which is preliminary data.</text>
</comment>
<dbReference type="Proteomes" id="UP000704762">
    <property type="component" value="Unassembled WGS sequence"/>
</dbReference>
<organism evidence="2 3">
    <name type="scientific">Microlunatus panaciterrae</name>
    <dbReference type="NCBI Taxonomy" id="400768"/>
    <lineage>
        <taxon>Bacteria</taxon>
        <taxon>Bacillati</taxon>
        <taxon>Actinomycetota</taxon>
        <taxon>Actinomycetes</taxon>
        <taxon>Propionibacteriales</taxon>
        <taxon>Propionibacteriaceae</taxon>
        <taxon>Microlunatus</taxon>
    </lineage>
</organism>
<dbReference type="EMBL" id="JAFBCF010000001">
    <property type="protein sequence ID" value="MBM7800340.1"/>
    <property type="molecule type" value="Genomic_DNA"/>
</dbReference>
<reference evidence="2 3" key="1">
    <citation type="submission" date="2021-01" db="EMBL/GenBank/DDBJ databases">
        <title>Sequencing the genomes of 1000 actinobacteria strains.</title>
        <authorList>
            <person name="Klenk H.-P."/>
        </authorList>
    </citation>
    <scope>NUCLEOTIDE SEQUENCE [LARGE SCALE GENOMIC DNA]</scope>
    <source>
        <strain evidence="2 3">DSM 18662</strain>
    </source>
</reference>
<evidence type="ECO:0000313" key="3">
    <source>
        <dbReference type="Proteomes" id="UP000704762"/>
    </source>
</evidence>
<sequence>MDALYWAVTHTPSAIWQHATVADDSVQPSGSAAHRRYARWVERAQLVREAQQRRRLPRQAARSQRHTVSADLRAGLVASS</sequence>
<protein>
    <submittedName>
        <fullName evidence="2">Uncharacterized protein</fullName>
    </submittedName>
</protein>
<gene>
    <name evidence="2" type="ORF">JOE57_003261</name>
</gene>
<evidence type="ECO:0000313" key="2">
    <source>
        <dbReference type="EMBL" id="MBM7800340.1"/>
    </source>
</evidence>
<proteinExistence type="predicted"/>
<feature type="region of interest" description="Disordered" evidence="1">
    <location>
        <begin position="51"/>
        <end position="80"/>
    </location>
</feature>
<dbReference type="RefSeq" id="WP_204919641.1">
    <property type="nucleotide sequence ID" value="NZ_BAAAQP010000003.1"/>
</dbReference>
<keyword evidence="3" id="KW-1185">Reference proteome</keyword>
<accession>A0ABS2RMY4</accession>